<dbReference type="RefSeq" id="WP_354364616.1">
    <property type="nucleotide sequence ID" value="NZ_JBEPLO010000007.1"/>
</dbReference>
<dbReference type="PANTHER" id="PTHR34385">
    <property type="entry name" value="D-ALANYL-D-ALANINE CARBOXYPEPTIDASE"/>
    <property type="match status" value="1"/>
</dbReference>
<proteinExistence type="predicted"/>
<dbReference type="Pfam" id="PF02557">
    <property type="entry name" value="VanY"/>
    <property type="match status" value="1"/>
</dbReference>
<evidence type="ECO:0000256" key="1">
    <source>
        <dbReference type="SAM" id="SignalP"/>
    </source>
</evidence>
<dbReference type="EMBL" id="JBEPLO010000007">
    <property type="protein sequence ID" value="MET3557743.1"/>
    <property type="molecule type" value="Genomic_DNA"/>
</dbReference>
<accession>A0ABV2FGW7</accession>
<keyword evidence="3" id="KW-0378">Hydrolase</keyword>
<comment type="caution">
    <text evidence="3">The sequence shown here is derived from an EMBL/GenBank/DDBJ whole genome shotgun (WGS) entry which is preliminary data.</text>
</comment>
<feature type="domain" description="D-alanyl-D-alanine carboxypeptidase-like core" evidence="2">
    <location>
        <begin position="81"/>
        <end position="201"/>
    </location>
</feature>
<dbReference type="SUPFAM" id="SSF55166">
    <property type="entry name" value="Hedgehog/DD-peptidase"/>
    <property type="match status" value="1"/>
</dbReference>
<reference evidence="3 4" key="1">
    <citation type="submission" date="2024-06" db="EMBL/GenBank/DDBJ databases">
        <title>Genomic Encyclopedia of Type Strains, Phase IV (KMG-IV): sequencing the most valuable type-strain genomes for metagenomic binning, comparative biology and taxonomic classification.</title>
        <authorList>
            <person name="Goeker M."/>
        </authorList>
    </citation>
    <scope>NUCLEOTIDE SEQUENCE [LARGE SCALE GENOMIC DNA]</scope>
    <source>
        <strain evidence="3 4">DSM 28303</strain>
    </source>
</reference>
<sequence length="227" mass="25207">MKAFKKLVLAGFLLISLSACSSPKQESATTSPASSSEEKVQVTEPTYNGSYYSVTGKLGDEIVLVNKKHPLSADYAPGEDPTAQQAFLKILAEMQSLGFSVSEQYSGYRSYDYQASLYDTYVARDGQAEADRYSARPGYSEHQTGLAFDVLDGNGQLLEESDAVSWLENHAHDYGFIVRYPADKEKVTGYMGETWHLRYIGQEAKDIYESGLTLEEYFKVPGGDYED</sequence>
<keyword evidence="3" id="KW-0645">Protease</keyword>
<keyword evidence="1" id="KW-0732">Signal</keyword>
<keyword evidence="3" id="KW-0121">Carboxypeptidase</keyword>
<dbReference type="PANTHER" id="PTHR34385:SF1">
    <property type="entry name" value="PEPTIDOGLYCAN L-ALANYL-D-GLUTAMATE ENDOPEPTIDASE CWLK"/>
    <property type="match status" value="1"/>
</dbReference>
<dbReference type="PROSITE" id="PS51257">
    <property type="entry name" value="PROKAR_LIPOPROTEIN"/>
    <property type="match status" value="1"/>
</dbReference>
<organism evidence="3 4">
    <name type="scientific">Streptococcus rupicaprae</name>
    <dbReference type="NCBI Taxonomy" id="759619"/>
    <lineage>
        <taxon>Bacteria</taxon>
        <taxon>Bacillati</taxon>
        <taxon>Bacillota</taxon>
        <taxon>Bacilli</taxon>
        <taxon>Lactobacillales</taxon>
        <taxon>Streptococcaceae</taxon>
        <taxon>Streptococcus</taxon>
    </lineage>
</organism>
<feature type="signal peptide" evidence="1">
    <location>
        <begin position="1"/>
        <end position="21"/>
    </location>
</feature>
<dbReference type="Proteomes" id="UP001549122">
    <property type="component" value="Unassembled WGS sequence"/>
</dbReference>
<name>A0ABV2FGW7_9STRE</name>
<keyword evidence="4" id="KW-1185">Reference proteome</keyword>
<dbReference type="NCBIfam" id="NF041194">
    <property type="entry name" value="LD_carboxy_LdcB"/>
    <property type="match status" value="1"/>
</dbReference>
<dbReference type="Gene3D" id="3.30.1380.10">
    <property type="match status" value="1"/>
</dbReference>
<dbReference type="InterPro" id="IPR052179">
    <property type="entry name" value="DD-CPase-like"/>
</dbReference>
<dbReference type="GO" id="GO:0009002">
    <property type="term" value="F:serine-type D-Ala-D-Ala carboxypeptidase activity"/>
    <property type="evidence" value="ECO:0007669"/>
    <property type="project" value="UniProtKB-EC"/>
</dbReference>
<dbReference type="InterPro" id="IPR003709">
    <property type="entry name" value="VanY-like_core_dom"/>
</dbReference>
<evidence type="ECO:0000259" key="2">
    <source>
        <dbReference type="Pfam" id="PF02557"/>
    </source>
</evidence>
<dbReference type="InterPro" id="IPR058193">
    <property type="entry name" value="VanY/YodJ_core_dom"/>
</dbReference>
<protein>
    <submittedName>
        <fullName evidence="3">D-alanyl-D-alanine carboxypeptidase</fullName>
        <ecNumber evidence="3">3.4.16.4</ecNumber>
    </submittedName>
</protein>
<dbReference type="EC" id="3.4.16.4" evidence="3"/>
<gene>
    <name evidence="3" type="ORF">ABID29_000853</name>
</gene>
<dbReference type="CDD" id="cd14852">
    <property type="entry name" value="LD-carboxypeptidase"/>
    <property type="match status" value="1"/>
</dbReference>
<feature type="chain" id="PRO_5045453826" evidence="1">
    <location>
        <begin position="22"/>
        <end position="227"/>
    </location>
</feature>
<evidence type="ECO:0000313" key="3">
    <source>
        <dbReference type="EMBL" id="MET3557743.1"/>
    </source>
</evidence>
<evidence type="ECO:0000313" key="4">
    <source>
        <dbReference type="Proteomes" id="UP001549122"/>
    </source>
</evidence>
<dbReference type="InterPro" id="IPR009045">
    <property type="entry name" value="Zn_M74/Hedgehog-like"/>
</dbReference>